<dbReference type="OrthoDB" id="6716891at2"/>
<evidence type="ECO:0000313" key="6">
    <source>
        <dbReference type="Proteomes" id="UP000274695"/>
    </source>
</evidence>
<dbReference type="SUPFAM" id="SSF46955">
    <property type="entry name" value="Putative DNA-binding domain"/>
    <property type="match status" value="1"/>
</dbReference>
<reference evidence="4 6" key="2">
    <citation type="submission" date="2018-10" db="EMBL/GenBank/DDBJ databases">
        <title>Draft genome sequence of Zhongshania sp. DSW25-10.</title>
        <authorList>
            <person name="Oh J."/>
        </authorList>
    </citation>
    <scope>NUCLEOTIDE SEQUENCE [LARGE SCALE GENOMIC DNA]</scope>
    <source>
        <strain evidence="4 6">DSW25-10</strain>
    </source>
</reference>
<dbReference type="PROSITE" id="PS50937">
    <property type="entry name" value="HTH_MERR_2"/>
    <property type="match status" value="1"/>
</dbReference>
<dbReference type="Proteomes" id="UP000237222">
    <property type="component" value="Unassembled WGS sequence"/>
</dbReference>
<accession>A0A2S4HBL9</accession>
<feature type="domain" description="HTH merR-type" evidence="2">
    <location>
        <begin position="22"/>
        <end position="90"/>
    </location>
</feature>
<dbReference type="SMART" id="SM00422">
    <property type="entry name" value="HTH_MERR"/>
    <property type="match status" value="1"/>
</dbReference>
<comment type="caution">
    <text evidence="3">The sequence shown here is derived from an EMBL/GenBank/DDBJ whole genome shotgun (WGS) entry which is preliminary data.</text>
</comment>
<protein>
    <submittedName>
        <fullName evidence="3">MerR family transcriptional regulator</fullName>
    </submittedName>
</protein>
<proteinExistence type="predicted"/>
<reference evidence="3" key="1">
    <citation type="submission" date="2018-01" db="EMBL/GenBank/DDBJ databases">
        <authorList>
            <person name="Yu X.-D."/>
        </authorList>
    </citation>
    <scope>NUCLEOTIDE SEQUENCE</scope>
    <source>
        <strain evidence="3">ZX-21</strain>
    </source>
</reference>
<keyword evidence="6" id="KW-1185">Reference proteome</keyword>
<evidence type="ECO:0000313" key="5">
    <source>
        <dbReference type="Proteomes" id="UP000237222"/>
    </source>
</evidence>
<dbReference type="PANTHER" id="PTHR30204">
    <property type="entry name" value="REDOX-CYCLING DRUG-SENSING TRANSCRIPTIONAL ACTIVATOR SOXR"/>
    <property type="match status" value="1"/>
</dbReference>
<dbReference type="InterPro" id="IPR047057">
    <property type="entry name" value="MerR_fam"/>
</dbReference>
<dbReference type="EMBL" id="PQGG01000040">
    <property type="protein sequence ID" value="POP51373.1"/>
    <property type="molecule type" value="Genomic_DNA"/>
</dbReference>
<name>A0A2S4HBL9_9GAMM</name>
<dbReference type="InterPro" id="IPR009061">
    <property type="entry name" value="DNA-bd_dom_put_sf"/>
</dbReference>
<evidence type="ECO:0000313" key="4">
    <source>
        <dbReference type="EMBL" id="RNL58489.1"/>
    </source>
</evidence>
<dbReference type="EMBL" id="RHGB01000029">
    <property type="protein sequence ID" value="RNL58489.1"/>
    <property type="molecule type" value="Genomic_DNA"/>
</dbReference>
<dbReference type="Gene3D" id="1.10.1660.10">
    <property type="match status" value="1"/>
</dbReference>
<dbReference type="Proteomes" id="UP000274695">
    <property type="component" value="Unassembled WGS sequence"/>
</dbReference>
<sequence>MKAPTSSIRGRKSSKQQLADGEYTVDDLARRGNTTVRNIRAYQDRGILAPPLKRGRLGIYNDDHAARLDIINNLLDRGYTIENIRELLAAWTDGRDLEDLLGLERAITQVFNSEQPREYTISELLKMFGIKAARKSIIDEAVKLGLLERKRNKFVAPSPKLIEAGEQMVKLGMSFEEIIELMRLLRGNVQRAADGLVKVAVDRFDEFGDDLPPPETLSELSRLIWELKPVAHQAIRAEAELALNRSLRNFLGDRLSAVIEHLHE</sequence>
<dbReference type="Pfam" id="PF13411">
    <property type="entry name" value="MerR_1"/>
    <property type="match status" value="1"/>
</dbReference>
<gene>
    <name evidence="3" type="ORF">C0068_17180</name>
    <name evidence="4" type="ORF">D0911_17965</name>
</gene>
<dbReference type="InterPro" id="IPR000551">
    <property type="entry name" value="MerR-type_HTH_dom"/>
</dbReference>
<organism evidence="3 5">
    <name type="scientific">Zhongshania marina</name>
    <dbReference type="NCBI Taxonomy" id="2304603"/>
    <lineage>
        <taxon>Bacteria</taxon>
        <taxon>Pseudomonadati</taxon>
        <taxon>Pseudomonadota</taxon>
        <taxon>Gammaproteobacteria</taxon>
        <taxon>Cellvibrionales</taxon>
        <taxon>Spongiibacteraceae</taxon>
        <taxon>Zhongshania</taxon>
    </lineage>
</organism>
<dbReference type="AlphaFoldDB" id="A0A2S4HBL9"/>
<evidence type="ECO:0000259" key="2">
    <source>
        <dbReference type="PROSITE" id="PS50937"/>
    </source>
</evidence>
<dbReference type="PANTHER" id="PTHR30204:SF93">
    <property type="entry name" value="HTH MERR-TYPE DOMAIN-CONTAINING PROTEIN"/>
    <property type="match status" value="1"/>
</dbReference>
<dbReference type="GO" id="GO:0003700">
    <property type="term" value="F:DNA-binding transcription factor activity"/>
    <property type="evidence" value="ECO:0007669"/>
    <property type="project" value="InterPro"/>
</dbReference>
<dbReference type="GO" id="GO:0003677">
    <property type="term" value="F:DNA binding"/>
    <property type="evidence" value="ECO:0007669"/>
    <property type="project" value="UniProtKB-KW"/>
</dbReference>
<evidence type="ECO:0000313" key="3">
    <source>
        <dbReference type="EMBL" id="POP51373.1"/>
    </source>
</evidence>
<dbReference type="RefSeq" id="WP_103685708.1">
    <property type="nucleotide sequence ID" value="NZ_PQGG01000040.1"/>
</dbReference>
<evidence type="ECO:0000256" key="1">
    <source>
        <dbReference type="ARBA" id="ARBA00023125"/>
    </source>
</evidence>
<keyword evidence="1" id="KW-0238">DNA-binding</keyword>